<dbReference type="InterPro" id="IPR000462">
    <property type="entry name" value="CDP-OH_P_trans"/>
</dbReference>
<dbReference type="InterPro" id="IPR048254">
    <property type="entry name" value="CDP_ALCOHOL_P_TRANSF_CS"/>
</dbReference>
<keyword evidence="3" id="KW-0812">Transmembrane</keyword>
<dbReference type="Proteomes" id="UP001284537">
    <property type="component" value="Unassembled WGS sequence"/>
</dbReference>
<keyword evidence="3" id="KW-1133">Transmembrane helix</keyword>
<keyword evidence="5" id="KW-1185">Reference proteome</keyword>
<dbReference type="Gene3D" id="1.20.120.1760">
    <property type="match status" value="1"/>
</dbReference>
<evidence type="ECO:0000313" key="5">
    <source>
        <dbReference type="Proteomes" id="UP001284537"/>
    </source>
</evidence>
<evidence type="ECO:0000256" key="2">
    <source>
        <dbReference type="RuleBase" id="RU003750"/>
    </source>
</evidence>
<reference evidence="4 5" key="1">
    <citation type="submission" date="2023-11" db="EMBL/GenBank/DDBJ databases">
        <authorList>
            <person name="Ouyang M.-Y."/>
        </authorList>
    </citation>
    <scope>NUCLEOTIDE SEQUENCE [LARGE SCALE GENOMIC DNA]</scope>
    <source>
        <strain evidence="4 5">OY6</strain>
    </source>
</reference>
<protein>
    <submittedName>
        <fullName evidence="4">CDP-alcohol phosphatidyltransferase family protein</fullName>
    </submittedName>
</protein>
<dbReference type="EMBL" id="JAXARY010000008">
    <property type="protein sequence ID" value="MDX8127619.1"/>
    <property type="molecule type" value="Genomic_DNA"/>
</dbReference>
<feature type="transmembrane region" description="Helical" evidence="3">
    <location>
        <begin position="322"/>
        <end position="346"/>
    </location>
</feature>
<evidence type="ECO:0000313" key="4">
    <source>
        <dbReference type="EMBL" id="MDX8127619.1"/>
    </source>
</evidence>
<organism evidence="4 5">
    <name type="scientific">Methylomonas defluvii</name>
    <dbReference type="NCBI Taxonomy" id="3045149"/>
    <lineage>
        <taxon>Bacteria</taxon>
        <taxon>Pseudomonadati</taxon>
        <taxon>Pseudomonadota</taxon>
        <taxon>Gammaproteobacteria</taxon>
        <taxon>Methylococcales</taxon>
        <taxon>Methylococcaceae</taxon>
        <taxon>Methylomonas</taxon>
    </lineage>
</organism>
<feature type="transmembrane region" description="Helical" evidence="3">
    <location>
        <begin position="69"/>
        <end position="88"/>
    </location>
</feature>
<comment type="similarity">
    <text evidence="2">Belongs to the CDP-alcohol phosphatidyltransferase class-I family.</text>
</comment>
<dbReference type="RefSeq" id="WP_319961427.1">
    <property type="nucleotide sequence ID" value="NZ_JAXARY010000008.1"/>
</dbReference>
<dbReference type="Pfam" id="PF01066">
    <property type="entry name" value="CDP-OH_P_transf"/>
    <property type="match status" value="1"/>
</dbReference>
<feature type="transmembrane region" description="Helical" evidence="3">
    <location>
        <begin position="358"/>
        <end position="380"/>
    </location>
</feature>
<keyword evidence="1 2" id="KW-0808">Transferase</keyword>
<sequence length="394" mass="43762">MQAKTTPNWHGICLRLSVNPTQQQKHMQATENANLNFLQQELRVIAQLGLGVLLIGFGVFSVAEDWQLAGLWLFRASLIWAYVCLCVWRRLPLNRASLEAPLYGSLGWGNRLTILRGGFIALTGGFLFMQQTLAAYLWLPALFYTLAAILDRLDGFAARRSGQVSLLGNELDITFDALGLVIAPLLAIGLGKLHGSYLLLSVAYYVYRWGLQRRRLLGLPLYDLPGNPLRRSLAGFQMAFVAVALWPLLDPELTAIAGIAFMLPVLFGFAADWWVVCGRLTPLAYERLANWSEQYFQPGLRLLLPLLLVLLIPDAIDTAGKLLVLGAALVLLGLAGRLGALIVIVALGWHYPHDSDPVVSYCLIFSASWILLLGTGRYSLWRWGDDWIQRYDGA</sequence>
<dbReference type="PROSITE" id="PS00379">
    <property type="entry name" value="CDP_ALCOHOL_P_TRANSF"/>
    <property type="match status" value="1"/>
</dbReference>
<keyword evidence="3" id="KW-0472">Membrane</keyword>
<feature type="transmembrane region" description="Helical" evidence="3">
    <location>
        <begin position="44"/>
        <end position="63"/>
    </location>
</feature>
<gene>
    <name evidence="4" type="ORF">QLH52_10020</name>
</gene>
<evidence type="ECO:0000256" key="1">
    <source>
        <dbReference type="ARBA" id="ARBA00022679"/>
    </source>
</evidence>
<evidence type="ECO:0000256" key="3">
    <source>
        <dbReference type="SAM" id="Phobius"/>
    </source>
</evidence>
<feature type="transmembrane region" description="Helical" evidence="3">
    <location>
        <begin position="255"/>
        <end position="277"/>
    </location>
</feature>
<proteinExistence type="inferred from homology"/>
<comment type="caution">
    <text evidence="4">The sequence shown here is derived from an EMBL/GenBank/DDBJ whole genome shotgun (WGS) entry which is preliminary data.</text>
</comment>
<feature type="transmembrane region" description="Helical" evidence="3">
    <location>
        <begin position="194"/>
        <end position="211"/>
    </location>
</feature>
<name>A0ABU4UFW8_9GAMM</name>
<dbReference type="InterPro" id="IPR043130">
    <property type="entry name" value="CDP-OH_PTrfase_TM_dom"/>
</dbReference>
<accession>A0ABU4UFW8</accession>
<feature type="transmembrane region" description="Helical" evidence="3">
    <location>
        <begin position="232"/>
        <end position="249"/>
    </location>
</feature>